<evidence type="ECO:0000256" key="1">
    <source>
        <dbReference type="SAM" id="MobiDB-lite"/>
    </source>
</evidence>
<dbReference type="KEGG" id="pfla:Pflav_070090"/>
<reference evidence="2 3" key="1">
    <citation type="submission" date="2020-03" db="EMBL/GenBank/DDBJ databases">
        <title>Whole genome shotgun sequence of Phytohabitans flavus NBRC 107702.</title>
        <authorList>
            <person name="Komaki H."/>
            <person name="Tamura T."/>
        </authorList>
    </citation>
    <scope>NUCLEOTIDE SEQUENCE [LARGE SCALE GENOMIC DNA]</scope>
    <source>
        <strain evidence="2 3">NBRC 107702</strain>
    </source>
</reference>
<name>A0A6F8Y3J0_9ACTN</name>
<feature type="region of interest" description="Disordered" evidence="1">
    <location>
        <begin position="1"/>
        <end position="25"/>
    </location>
</feature>
<evidence type="ECO:0000313" key="2">
    <source>
        <dbReference type="EMBL" id="BCB80599.1"/>
    </source>
</evidence>
<proteinExistence type="predicted"/>
<evidence type="ECO:0000313" key="3">
    <source>
        <dbReference type="Proteomes" id="UP000502508"/>
    </source>
</evidence>
<feature type="compositionally biased region" description="Polar residues" evidence="1">
    <location>
        <begin position="1"/>
        <end position="12"/>
    </location>
</feature>
<keyword evidence="3" id="KW-1185">Reference proteome</keyword>
<accession>A0A6F8Y3J0</accession>
<organism evidence="2 3">
    <name type="scientific">Phytohabitans flavus</name>
    <dbReference type="NCBI Taxonomy" id="1076124"/>
    <lineage>
        <taxon>Bacteria</taxon>
        <taxon>Bacillati</taxon>
        <taxon>Actinomycetota</taxon>
        <taxon>Actinomycetes</taxon>
        <taxon>Micromonosporales</taxon>
        <taxon>Micromonosporaceae</taxon>
    </lineage>
</organism>
<dbReference type="AlphaFoldDB" id="A0A6F8Y3J0"/>
<gene>
    <name evidence="2" type="ORF">Pflav_070090</name>
</gene>
<dbReference type="Proteomes" id="UP000502508">
    <property type="component" value="Chromosome"/>
</dbReference>
<sequence>MASESTGVTSNRAGVDADSSPALGRLSSQTPLAACVDAIRRAHPLGVAAVEVVDLASFETSPAALVFFTDNSGARWIWASGPDCGLAGRGADTLGNAKIG</sequence>
<dbReference type="EMBL" id="AP022870">
    <property type="protein sequence ID" value="BCB80599.1"/>
    <property type="molecule type" value="Genomic_DNA"/>
</dbReference>
<protein>
    <submittedName>
        <fullName evidence="2">Uncharacterized protein</fullName>
    </submittedName>
</protein>
<reference evidence="2 3" key="2">
    <citation type="submission" date="2020-03" db="EMBL/GenBank/DDBJ databases">
        <authorList>
            <person name="Ichikawa N."/>
            <person name="Kimura A."/>
            <person name="Kitahashi Y."/>
            <person name="Uohara A."/>
        </authorList>
    </citation>
    <scope>NUCLEOTIDE SEQUENCE [LARGE SCALE GENOMIC DNA]</scope>
    <source>
        <strain evidence="2 3">NBRC 107702</strain>
    </source>
</reference>